<keyword evidence="2" id="KW-1185">Reference proteome</keyword>
<proteinExistence type="predicted"/>
<protein>
    <submittedName>
        <fullName evidence="1">Uncharacterized protein</fullName>
    </submittedName>
</protein>
<dbReference type="EMBL" id="MH746814">
    <property type="protein sequence ID" value="AYD82373.1"/>
    <property type="molecule type" value="Genomic_DNA"/>
</dbReference>
<reference evidence="1 2" key="1">
    <citation type="submission" date="2018-08" db="EMBL/GenBank/DDBJ databases">
        <title>Complete genome sequence of five Acinetobacter baumannii phages from Abidjan, Cote d'Ivoire.</title>
        <authorList>
            <person name="Essoh C."/>
            <person name="Vernadet J.-P."/>
            <person name="Vergnaud G."/>
            <person name="Resch G."/>
            <person name="Pourcel C."/>
        </authorList>
    </citation>
    <scope>NUCLEOTIDE SEQUENCE [LARGE SCALE GENOMIC DNA]</scope>
</reference>
<name>A0A386KAU8_9CAUD</name>
<dbReference type="Proteomes" id="UP000269940">
    <property type="component" value="Segment"/>
</dbReference>
<sequence>MAMQRISKKKELNEQEIEMKEFFRLGRFEMTATYIAEVKMNTEDRYPMDKFAIVFKNGYGDVEAFDFYQGIGHRNLNAKGLIGKPYKTIFAPSEADVLYCLVLDASLAKLSYEDYCNEFGCDSDNLKHKKLHMLMKENTKKLEKIFKINLVKIEQILQDY</sequence>
<accession>A0A386KAU8</accession>
<evidence type="ECO:0000313" key="1">
    <source>
        <dbReference type="EMBL" id="AYD82373.1"/>
    </source>
</evidence>
<evidence type="ECO:0000313" key="2">
    <source>
        <dbReference type="Proteomes" id="UP000269940"/>
    </source>
</evidence>
<organism evidence="1 2">
    <name type="scientific">Acinetobacter phage vB_AbaM_B09_Aci05</name>
    <dbReference type="NCBI Taxonomy" id="2315458"/>
    <lineage>
        <taxon>Viruses</taxon>
        <taxon>Duplodnaviria</taxon>
        <taxon>Heunggongvirae</taxon>
        <taxon>Uroviricota</taxon>
        <taxon>Caudoviricetes</taxon>
        <taxon>Saclayvirus</taxon>
        <taxon>Saclayvirus Aci05</taxon>
    </lineage>
</organism>
<gene>
    <name evidence="1" type="ORF">Aci05_150</name>
</gene>